<organism evidence="1 2">
    <name type="scientific">Albugo candida</name>
    <dbReference type="NCBI Taxonomy" id="65357"/>
    <lineage>
        <taxon>Eukaryota</taxon>
        <taxon>Sar</taxon>
        <taxon>Stramenopiles</taxon>
        <taxon>Oomycota</taxon>
        <taxon>Peronosporomycetes</taxon>
        <taxon>Albuginales</taxon>
        <taxon>Albuginaceae</taxon>
        <taxon>Albugo</taxon>
    </lineage>
</organism>
<comment type="caution">
    <text evidence="1">The sequence shown here is derived from an EMBL/GenBank/DDBJ whole genome shotgun (WGS) entry which is preliminary data.</text>
</comment>
<protein>
    <submittedName>
        <fullName evidence="1">Uncharacterized protein</fullName>
    </submittedName>
</protein>
<evidence type="ECO:0000313" key="2">
    <source>
        <dbReference type="Proteomes" id="UP000053237"/>
    </source>
</evidence>
<sequence length="171" mass="19341">MIQLSDLPSCVFTHCDETSHQSLFDVEICLLDLLFQERIVHSANVQLFFCRKEPFSVRSCDARSNYFVDAVYCLFKTGAPSHSLRSLTDTLCCVFGCKLFTQNTAGRLLSMRADASLGSDFVQSISECFQKLVSRSIFDSSSPLNCVFFLVWWNLIFIELIACWQGSEEGV</sequence>
<gene>
    <name evidence="1" type="ORF">BN9_050170</name>
</gene>
<reference evidence="1 2" key="1">
    <citation type="submission" date="2012-05" db="EMBL/GenBank/DDBJ databases">
        <title>Recombination and specialization in a pathogen metapopulation.</title>
        <authorList>
            <person name="Gardiner A."/>
            <person name="Kemen E."/>
            <person name="Schultz-Larsen T."/>
            <person name="MacLean D."/>
            <person name="Van Oosterhout C."/>
            <person name="Jones J.D.G."/>
        </authorList>
    </citation>
    <scope>NUCLEOTIDE SEQUENCE [LARGE SCALE GENOMIC DNA]</scope>
    <source>
        <strain evidence="1 2">Ac Nc2</strain>
    </source>
</reference>
<dbReference type="EMBL" id="CAIX01000064">
    <property type="protein sequence ID" value="CCI44233.1"/>
    <property type="molecule type" value="Genomic_DNA"/>
</dbReference>
<dbReference type="AlphaFoldDB" id="A0A024GBT9"/>
<evidence type="ECO:0000313" key="1">
    <source>
        <dbReference type="EMBL" id="CCI44233.1"/>
    </source>
</evidence>
<dbReference type="Proteomes" id="UP000053237">
    <property type="component" value="Unassembled WGS sequence"/>
</dbReference>
<dbReference type="InParanoid" id="A0A024GBT9"/>
<proteinExistence type="predicted"/>
<keyword evidence="2" id="KW-1185">Reference proteome</keyword>
<name>A0A024GBT9_9STRA</name>
<accession>A0A024GBT9</accession>